<evidence type="ECO:0000313" key="3">
    <source>
        <dbReference type="EMBL" id="QCO11052.1"/>
    </source>
</evidence>
<accession>A0A0P0FCW1</accession>
<keyword evidence="1" id="KW-0812">Transmembrane</keyword>
<keyword evidence="3" id="KW-0614">Plasmid</keyword>
<evidence type="ECO:0000313" key="2">
    <source>
        <dbReference type="EMBL" id="MDX5950816.1"/>
    </source>
</evidence>
<dbReference type="GeneID" id="56447333"/>
<evidence type="ECO:0000313" key="4">
    <source>
        <dbReference type="Proteomes" id="UP000298774"/>
    </source>
</evidence>
<reference evidence="2 5" key="2">
    <citation type="submission" date="2023-11" db="EMBL/GenBank/DDBJ databases">
        <title>MicrobeMod: A computational toolkit for identifying prokaryotic methylation and restriction-modification with nanopore sequencing.</title>
        <authorList>
            <person name="Crits-Christoph A."/>
            <person name="Kang S.C."/>
            <person name="Lee H."/>
            <person name="Ostrov N."/>
        </authorList>
    </citation>
    <scope>NUCLEOTIDE SEQUENCE [LARGE SCALE GENOMIC DNA]</scope>
    <source>
        <strain evidence="2 5">ATCC 29145</strain>
    </source>
</reference>
<dbReference type="KEGG" id="abf:AMK58_18650"/>
<organism evidence="3 4">
    <name type="scientific">Azospirillum brasilense</name>
    <dbReference type="NCBI Taxonomy" id="192"/>
    <lineage>
        <taxon>Bacteria</taxon>
        <taxon>Pseudomonadati</taxon>
        <taxon>Pseudomonadota</taxon>
        <taxon>Alphaproteobacteria</taxon>
        <taxon>Rhodospirillales</taxon>
        <taxon>Azospirillaceae</taxon>
        <taxon>Azospirillum</taxon>
    </lineage>
</organism>
<dbReference type="AlphaFoldDB" id="A0A0P0FCW1"/>
<feature type="transmembrane region" description="Helical" evidence="1">
    <location>
        <begin position="102"/>
        <end position="122"/>
    </location>
</feature>
<name>A0A0P0FCW1_AZOBR</name>
<evidence type="ECO:0000256" key="1">
    <source>
        <dbReference type="SAM" id="Phobius"/>
    </source>
</evidence>
<protein>
    <submittedName>
        <fullName evidence="3">Uncharacterized protein</fullName>
    </submittedName>
</protein>
<geneLocation type="plasmid" evidence="3 4">
    <name>p1</name>
</geneLocation>
<proteinExistence type="predicted"/>
<evidence type="ECO:0000313" key="5">
    <source>
        <dbReference type="Proteomes" id="UP001277471"/>
    </source>
</evidence>
<keyword evidence="5" id="KW-1185">Reference proteome</keyword>
<feature type="transmembrane region" description="Helical" evidence="1">
    <location>
        <begin position="42"/>
        <end position="66"/>
    </location>
</feature>
<sequence>MSWAETVPLACFAAAVLIGSAAAVQLAGFFPAAHRPAALTGIGGGALVVLLAGSVVMLLVAALWLAVARLPWPPAVIAAGVAMLFGPLLFQSVPAPLRDGCAGAALSAVLNLILAVVLAAHIPG</sequence>
<feature type="transmembrane region" description="Helical" evidence="1">
    <location>
        <begin position="72"/>
        <end position="90"/>
    </location>
</feature>
<dbReference type="Proteomes" id="UP000298774">
    <property type="component" value="Plasmid p1"/>
</dbReference>
<dbReference type="EMBL" id="CP032340">
    <property type="protein sequence ID" value="QCO11052.1"/>
    <property type="molecule type" value="Genomic_DNA"/>
</dbReference>
<keyword evidence="1" id="KW-1133">Transmembrane helix</keyword>
<reference evidence="3 4" key="1">
    <citation type="submission" date="2018-09" db="EMBL/GenBank/DDBJ databases">
        <title>Whole genome based analysis of evolution and adaptive divergence in Indian and Brazilian strains of Azospirillum brasilense.</title>
        <authorList>
            <person name="Singh C."/>
            <person name="Tripathi A.K."/>
        </authorList>
    </citation>
    <scope>NUCLEOTIDE SEQUENCE [LARGE SCALE GENOMIC DNA]</scope>
    <source>
        <strain evidence="3 4">MTCC4038</strain>
        <plasmid evidence="3 4">p1</plasmid>
    </source>
</reference>
<gene>
    <name evidence="3" type="ORF">D3868_18680</name>
    <name evidence="2" type="ORF">SIM66_06395</name>
</gene>
<dbReference type="RefSeq" id="WP_051141080.1">
    <property type="nucleotide sequence ID" value="NZ_CP012915.1"/>
</dbReference>
<feature type="transmembrane region" description="Helical" evidence="1">
    <location>
        <begin position="6"/>
        <end position="30"/>
    </location>
</feature>
<dbReference type="EMBL" id="JAWXYC010000003">
    <property type="protein sequence ID" value="MDX5950816.1"/>
    <property type="molecule type" value="Genomic_DNA"/>
</dbReference>
<dbReference type="Proteomes" id="UP001277471">
    <property type="component" value="Unassembled WGS sequence"/>
</dbReference>
<keyword evidence="1" id="KW-0472">Membrane</keyword>